<evidence type="ECO:0000313" key="11">
    <source>
        <dbReference type="Proteomes" id="UP000035763"/>
    </source>
</evidence>
<evidence type="ECO:0000313" key="10">
    <source>
        <dbReference type="EMBL" id="CCH72281.1"/>
    </source>
</evidence>
<protein>
    <submittedName>
        <fullName evidence="10">Putative conserved transmembrane protein</fullName>
    </submittedName>
</protein>
<feature type="transmembrane region" description="Helical" evidence="7">
    <location>
        <begin position="291"/>
        <end position="313"/>
    </location>
</feature>
<keyword evidence="11" id="KW-1185">Reference proteome</keyword>
<dbReference type="AlphaFoldDB" id="W6JUP5"/>
<evidence type="ECO:0000259" key="8">
    <source>
        <dbReference type="Pfam" id="PF06738"/>
    </source>
</evidence>
<dbReference type="Pfam" id="PF12821">
    <property type="entry name" value="ThrE_2"/>
    <property type="match status" value="1"/>
</dbReference>
<sequence>MTSRPGDGPAPARPVRPRWLQPPTWRGEAPTEPLPVRASLRRTPYRNPRVRRTQEERVAMDLALNVGEVLLRCGASAAQTHTSVVAVSLAAGLERIDVDITLQSLLMQVQTADGEVATRLRVVGPPRWDFGRLAAVHALVDDLVSGEVTVAQAVERMQEIHRAPRTWSSWVVALATGLLAAGVAVVLGAGVLAAVLCIGSAILVDRLVGTLSGLRIPDFYASAAGGFVATAIAYGAYALGYVAFWSITPADFAAMVAGGIIALLPARSIASAMEDVVTGYPVTGTSRIFSVLFHTLGLIIGVGSALPFSVWVATRAGQSVAPPAVERLASTTVGLPVALAGAAAIGIFGAITMQSRRRYVLPAGGLTVVGVLVTRLLTSDVGVGRVTAVGLTAIIIGFLARVVALRMGAPALVLAVPGSFGLLPGLAIFVGLYRLLVTAGGDLSGSLTIQVGAQELISAVGVLIAIATGNTLGDLLASPLDHRASMRRTEAPDGAGERG</sequence>
<comment type="caution">
    <text evidence="10">The sequence shown here is derived from an EMBL/GenBank/DDBJ whole genome shotgun (WGS) entry which is preliminary data.</text>
</comment>
<gene>
    <name evidence="10" type="ORF">BN11_1510004</name>
</gene>
<reference evidence="10 11" key="1">
    <citation type="journal article" date="2013" name="ISME J.">
        <title>A metabolic model for members of the genus Tetrasphaera involved in enhanced biological phosphorus removal.</title>
        <authorList>
            <person name="Kristiansen R."/>
            <person name="Nguyen H.T.T."/>
            <person name="Saunders A.M."/>
            <person name="Nielsen J.L."/>
            <person name="Wimmer R."/>
            <person name="Le V.Q."/>
            <person name="McIlroy S.J."/>
            <person name="Petrovski S."/>
            <person name="Seviour R.J."/>
            <person name="Calteau A."/>
            <person name="Nielsen K.L."/>
            <person name="Nielsen P.H."/>
        </authorList>
    </citation>
    <scope>NUCLEOTIDE SEQUENCE [LARGE SCALE GENOMIC DNA]</scope>
    <source>
        <strain evidence="10 11">Ben110</strain>
    </source>
</reference>
<organism evidence="10 11">
    <name type="scientific">Nostocoides australiense Ben110</name>
    <dbReference type="NCBI Taxonomy" id="1193182"/>
    <lineage>
        <taxon>Bacteria</taxon>
        <taxon>Bacillati</taxon>
        <taxon>Actinomycetota</taxon>
        <taxon>Actinomycetes</taxon>
        <taxon>Micrococcales</taxon>
        <taxon>Intrasporangiaceae</taxon>
        <taxon>Nostocoides</taxon>
    </lineage>
</organism>
<feature type="transmembrane region" description="Helical" evidence="7">
    <location>
        <begin position="219"/>
        <end position="240"/>
    </location>
</feature>
<evidence type="ECO:0000256" key="2">
    <source>
        <dbReference type="ARBA" id="ARBA00022692"/>
    </source>
</evidence>
<feature type="transmembrane region" description="Helical" evidence="7">
    <location>
        <begin position="383"/>
        <end position="404"/>
    </location>
</feature>
<feature type="transmembrane region" description="Helical" evidence="7">
    <location>
        <begin position="333"/>
        <end position="352"/>
    </location>
</feature>
<keyword evidence="2 7" id="KW-0812">Transmembrane</keyword>
<dbReference type="InterPro" id="IPR010619">
    <property type="entry name" value="ThrE-like_N"/>
</dbReference>
<evidence type="ECO:0000256" key="4">
    <source>
        <dbReference type="ARBA" id="ARBA00023136"/>
    </source>
</evidence>
<feature type="transmembrane region" description="Helical" evidence="7">
    <location>
        <begin position="167"/>
        <end position="198"/>
    </location>
</feature>
<dbReference type="InterPro" id="IPR051361">
    <property type="entry name" value="ThrE/Ser_Exporter"/>
</dbReference>
<evidence type="ECO:0000256" key="5">
    <source>
        <dbReference type="ARBA" id="ARBA00034125"/>
    </source>
</evidence>
<evidence type="ECO:0000256" key="6">
    <source>
        <dbReference type="SAM" id="MobiDB-lite"/>
    </source>
</evidence>
<dbReference type="OrthoDB" id="9763957at2"/>
<evidence type="ECO:0000256" key="7">
    <source>
        <dbReference type="SAM" id="Phobius"/>
    </source>
</evidence>
<evidence type="ECO:0000256" key="3">
    <source>
        <dbReference type="ARBA" id="ARBA00022989"/>
    </source>
</evidence>
<feature type="transmembrane region" description="Helical" evidence="7">
    <location>
        <begin position="252"/>
        <end position="270"/>
    </location>
</feature>
<dbReference type="PANTHER" id="PTHR31082">
    <property type="entry name" value="PHEROMONE-REGULATED MEMBRANE PROTEIN 10"/>
    <property type="match status" value="1"/>
</dbReference>
<dbReference type="PANTHER" id="PTHR31082:SF4">
    <property type="entry name" value="PHEROMONE-REGULATED MEMBRANE PROTEIN 10"/>
    <property type="match status" value="1"/>
</dbReference>
<feature type="transmembrane region" description="Helical" evidence="7">
    <location>
        <begin position="411"/>
        <end position="436"/>
    </location>
</feature>
<dbReference type="InterPro" id="IPR024528">
    <property type="entry name" value="ThrE_2"/>
</dbReference>
<dbReference type="RefSeq" id="WP_048697509.1">
    <property type="nucleotide sequence ID" value="NZ_HG764815.1"/>
</dbReference>
<dbReference type="Proteomes" id="UP000035763">
    <property type="component" value="Unassembled WGS sequence"/>
</dbReference>
<feature type="domain" description="Threonine/serine exporter-like N-terminal" evidence="8">
    <location>
        <begin position="61"/>
        <end position="306"/>
    </location>
</feature>
<feature type="transmembrane region" description="Helical" evidence="7">
    <location>
        <begin position="359"/>
        <end position="377"/>
    </location>
</feature>
<name>W6JUP5_9MICO</name>
<feature type="domain" description="Threonine/Serine exporter ThrE" evidence="9">
    <location>
        <begin position="348"/>
        <end position="473"/>
    </location>
</feature>
<feature type="transmembrane region" description="Helical" evidence="7">
    <location>
        <begin position="456"/>
        <end position="477"/>
    </location>
</feature>
<feature type="region of interest" description="Disordered" evidence="6">
    <location>
        <begin position="1"/>
        <end position="35"/>
    </location>
</feature>
<keyword evidence="3 7" id="KW-1133">Transmembrane helix</keyword>
<proteinExistence type="inferred from homology"/>
<keyword evidence="4 7" id="KW-0472">Membrane</keyword>
<dbReference type="STRING" id="1193182.BN11_1510004"/>
<evidence type="ECO:0000259" key="9">
    <source>
        <dbReference type="Pfam" id="PF12821"/>
    </source>
</evidence>
<comment type="similarity">
    <text evidence="5">Belongs to the ThrE exporter (TC 2.A.79) family.</text>
</comment>
<evidence type="ECO:0000256" key="1">
    <source>
        <dbReference type="ARBA" id="ARBA00004141"/>
    </source>
</evidence>
<accession>W6JUP5</accession>
<dbReference type="GO" id="GO:0016020">
    <property type="term" value="C:membrane"/>
    <property type="evidence" value="ECO:0007669"/>
    <property type="project" value="UniProtKB-SubCell"/>
</dbReference>
<dbReference type="Pfam" id="PF06738">
    <property type="entry name" value="ThrE"/>
    <property type="match status" value="1"/>
</dbReference>
<comment type="subcellular location">
    <subcellularLocation>
        <location evidence="1">Membrane</location>
        <topology evidence="1">Multi-pass membrane protein</topology>
    </subcellularLocation>
</comment>
<dbReference type="EMBL" id="CAJA01000059">
    <property type="protein sequence ID" value="CCH72281.1"/>
    <property type="molecule type" value="Genomic_DNA"/>
</dbReference>
<dbReference type="GO" id="GO:0022857">
    <property type="term" value="F:transmembrane transporter activity"/>
    <property type="evidence" value="ECO:0007669"/>
    <property type="project" value="InterPro"/>
</dbReference>